<evidence type="ECO:0000313" key="8">
    <source>
        <dbReference type="Proteomes" id="UP000494165"/>
    </source>
</evidence>
<proteinExistence type="inferred from homology"/>
<dbReference type="AlphaFoldDB" id="A0A8S1DL23"/>
<protein>
    <recommendedName>
        <fullName evidence="5">Carboxylic ester hydrolase</fullName>
        <ecNumber evidence="5">3.1.1.-</ecNumber>
    </recommendedName>
</protein>
<accession>A0A8S1DL23</accession>
<sequence>MLVWLSLVLLLVHGSNGQGPQVTLPGLGTLEGFIGNSFINDRPFNHFRGVPFAQPPVDNLRFQAPQPVQSWSGILDAHTSFGHRCPQIGLAGYDWHTHAETLAFGSRADNETGEDCLYLQIYSPNLDPSANLPVIVFFHGGAFSTGSSRLYGGSKFMDHDVVLVVPHYRLGPLGFFCLHTDEIPGNAGMLDQVESLRWVQSYISFFGGDPNKVTVMGESAGGASASMLNLSPLSTNLFQQYIAQSGTAQATWVVDTDPVRAVQEIGTIAGCPSIETTALTECLKSIDYQILNDAQRTFLAAEFKAGRIGFGGSTPVVQKAGAVRFLERLPKEIYESGDFVGKPSIFGANKHEGTLVYYLIHNGYLVPNGLESDSEFMKRGITRLFLKYFGIKDQGDTLAIAVEDTYLGRQNMGNLTAITPGALDFTGNMFIKGPVYELAEFNTAKGSPTYLYSFHYYGSRSIFPLFAPNSPIPGGVCHANELILQFTMPTFTTDDQDKIISNQIVSLWTNFAAYGNPTPESSPVEGIPAWPVWNANDDSYLVINITSSIAQDYTRNDYFISINENFPYSWP</sequence>
<dbReference type="EC" id="3.1.1.-" evidence="5"/>
<dbReference type="Proteomes" id="UP000494165">
    <property type="component" value="Unassembled WGS sequence"/>
</dbReference>
<dbReference type="PANTHER" id="PTHR43142:SF1">
    <property type="entry name" value="CARBOXYLIC ESTER HYDROLASE"/>
    <property type="match status" value="1"/>
</dbReference>
<name>A0A8S1DL23_9INSE</name>
<comment type="caution">
    <text evidence="7">The sequence shown here is derived from an EMBL/GenBank/DDBJ whole genome shotgun (WGS) entry which is preliminary data.</text>
</comment>
<keyword evidence="4" id="KW-0325">Glycoprotein</keyword>
<feature type="domain" description="Carboxylesterase type B" evidence="6">
    <location>
        <begin position="20"/>
        <end position="557"/>
    </location>
</feature>
<dbReference type="PROSITE" id="PS00122">
    <property type="entry name" value="CARBOXYLESTERASE_B_1"/>
    <property type="match status" value="1"/>
</dbReference>
<feature type="chain" id="PRO_5035966355" description="Carboxylic ester hydrolase" evidence="5">
    <location>
        <begin position="18"/>
        <end position="571"/>
    </location>
</feature>
<dbReference type="SUPFAM" id="SSF53474">
    <property type="entry name" value="alpha/beta-Hydrolases"/>
    <property type="match status" value="1"/>
</dbReference>
<evidence type="ECO:0000256" key="4">
    <source>
        <dbReference type="ARBA" id="ARBA00023180"/>
    </source>
</evidence>
<evidence type="ECO:0000313" key="7">
    <source>
        <dbReference type="EMBL" id="CAB3381264.1"/>
    </source>
</evidence>
<evidence type="ECO:0000256" key="5">
    <source>
        <dbReference type="RuleBase" id="RU361235"/>
    </source>
</evidence>
<dbReference type="OrthoDB" id="3200163at2759"/>
<keyword evidence="8" id="KW-1185">Reference proteome</keyword>
<reference evidence="7 8" key="1">
    <citation type="submission" date="2020-04" db="EMBL/GenBank/DDBJ databases">
        <authorList>
            <person name="Alioto T."/>
            <person name="Alioto T."/>
            <person name="Gomez Garrido J."/>
        </authorList>
    </citation>
    <scope>NUCLEOTIDE SEQUENCE [LARGE SCALE GENOMIC DNA]</scope>
</reference>
<dbReference type="Pfam" id="PF00135">
    <property type="entry name" value="COesterase"/>
    <property type="match status" value="1"/>
</dbReference>
<keyword evidence="2" id="KW-0719">Serine esterase</keyword>
<dbReference type="InterPro" id="IPR029058">
    <property type="entry name" value="AB_hydrolase_fold"/>
</dbReference>
<evidence type="ECO:0000256" key="1">
    <source>
        <dbReference type="ARBA" id="ARBA00005964"/>
    </source>
</evidence>
<evidence type="ECO:0000256" key="3">
    <source>
        <dbReference type="ARBA" id="ARBA00022801"/>
    </source>
</evidence>
<dbReference type="Gene3D" id="3.40.50.1820">
    <property type="entry name" value="alpha/beta hydrolase"/>
    <property type="match status" value="1"/>
</dbReference>
<dbReference type="PANTHER" id="PTHR43142">
    <property type="entry name" value="CARBOXYLIC ESTER HYDROLASE"/>
    <property type="match status" value="1"/>
</dbReference>
<keyword evidence="5" id="KW-0732">Signal</keyword>
<comment type="similarity">
    <text evidence="1 5">Belongs to the type-B carboxylesterase/lipase family.</text>
</comment>
<feature type="signal peptide" evidence="5">
    <location>
        <begin position="1"/>
        <end position="17"/>
    </location>
</feature>
<gene>
    <name evidence="7" type="ORF">CLODIP_2_CD02693</name>
</gene>
<evidence type="ECO:0000256" key="2">
    <source>
        <dbReference type="ARBA" id="ARBA00022487"/>
    </source>
</evidence>
<evidence type="ECO:0000259" key="6">
    <source>
        <dbReference type="Pfam" id="PF00135"/>
    </source>
</evidence>
<dbReference type="InterPro" id="IPR019826">
    <property type="entry name" value="Carboxylesterase_B_AS"/>
</dbReference>
<dbReference type="EMBL" id="CADEPI010000229">
    <property type="protein sequence ID" value="CAB3381264.1"/>
    <property type="molecule type" value="Genomic_DNA"/>
</dbReference>
<dbReference type="InterPro" id="IPR002018">
    <property type="entry name" value="CarbesteraseB"/>
</dbReference>
<organism evidence="7 8">
    <name type="scientific">Cloeon dipterum</name>
    <dbReference type="NCBI Taxonomy" id="197152"/>
    <lineage>
        <taxon>Eukaryota</taxon>
        <taxon>Metazoa</taxon>
        <taxon>Ecdysozoa</taxon>
        <taxon>Arthropoda</taxon>
        <taxon>Hexapoda</taxon>
        <taxon>Insecta</taxon>
        <taxon>Pterygota</taxon>
        <taxon>Palaeoptera</taxon>
        <taxon>Ephemeroptera</taxon>
        <taxon>Pisciforma</taxon>
        <taxon>Baetidae</taxon>
        <taxon>Cloeon</taxon>
    </lineage>
</organism>
<dbReference type="GO" id="GO:0052689">
    <property type="term" value="F:carboxylic ester hydrolase activity"/>
    <property type="evidence" value="ECO:0007669"/>
    <property type="project" value="UniProtKB-KW"/>
</dbReference>
<keyword evidence="3 5" id="KW-0378">Hydrolase</keyword>